<evidence type="ECO:0000256" key="3">
    <source>
        <dbReference type="ARBA" id="ARBA00022692"/>
    </source>
</evidence>
<evidence type="ECO:0000256" key="6">
    <source>
        <dbReference type="ARBA" id="ARBA00037968"/>
    </source>
</evidence>
<feature type="transmembrane region" description="Helical" evidence="7">
    <location>
        <begin position="238"/>
        <end position="258"/>
    </location>
</feature>
<evidence type="ECO:0000256" key="2">
    <source>
        <dbReference type="ARBA" id="ARBA00022448"/>
    </source>
</evidence>
<dbReference type="SUPFAM" id="SSF103473">
    <property type="entry name" value="MFS general substrate transporter"/>
    <property type="match status" value="1"/>
</dbReference>
<keyword evidence="10" id="KW-1185">Reference proteome</keyword>
<evidence type="ECO:0000256" key="1">
    <source>
        <dbReference type="ARBA" id="ARBA00004141"/>
    </source>
</evidence>
<evidence type="ECO:0000313" key="10">
    <source>
        <dbReference type="Proteomes" id="UP000186594"/>
    </source>
</evidence>
<evidence type="ECO:0000259" key="8">
    <source>
        <dbReference type="PROSITE" id="PS50850"/>
    </source>
</evidence>
<feature type="transmembrane region" description="Helical" evidence="7">
    <location>
        <begin position="78"/>
        <end position="100"/>
    </location>
</feature>
<protein>
    <submittedName>
        <fullName evidence="9">Putative transporter</fullName>
    </submittedName>
</protein>
<comment type="similarity">
    <text evidence="6">Belongs to the major facilitator superfamily. Allantoate permease family.</text>
</comment>
<feature type="transmembrane region" description="Helical" evidence="7">
    <location>
        <begin position="41"/>
        <end position="66"/>
    </location>
</feature>
<dbReference type="Proteomes" id="UP000186594">
    <property type="component" value="Unassembled WGS sequence"/>
</dbReference>
<dbReference type="GO" id="GO:0022857">
    <property type="term" value="F:transmembrane transporter activity"/>
    <property type="evidence" value="ECO:0007669"/>
    <property type="project" value="InterPro"/>
</dbReference>
<dbReference type="AlphaFoldDB" id="A0A1U7LUV3"/>
<gene>
    <name evidence="9" type="ORF">NEOLI_002450</name>
</gene>
<dbReference type="Gene3D" id="1.20.1250.20">
    <property type="entry name" value="MFS general substrate transporter like domains"/>
    <property type="match status" value="2"/>
</dbReference>
<dbReference type="OMA" id="WNANNIG"/>
<dbReference type="OrthoDB" id="2962993at2759"/>
<feature type="transmembrane region" description="Helical" evidence="7">
    <location>
        <begin position="209"/>
        <end position="231"/>
    </location>
</feature>
<dbReference type="STRING" id="1198029.A0A1U7LUV3"/>
<evidence type="ECO:0000256" key="5">
    <source>
        <dbReference type="ARBA" id="ARBA00023136"/>
    </source>
</evidence>
<feature type="transmembrane region" description="Helical" evidence="7">
    <location>
        <begin position="184"/>
        <end position="203"/>
    </location>
</feature>
<comment type="subcellular location">
    <subcellularLocation>
        <location evidence="1">Membrane</location>
        <topology evidence="1">Multi-pass membrane protein</topology>
    </subcellularLocation>
</comment>
<keyword evidence="2" id="KW-0813">Transport</keyword>
<evidence type="ECO:0000256" key="4">
    <source>
        <dbReference type="ARBA" id="ARBA00022989"/>
    </source>
</evidence>
<organism evidence="9 10">
    <name type="scientific">Neolecta irregularis (strain DAH-3)</name>
    <dbReference type="NCBI Taxonomy" id="1198029"/>
    <lineage>
        <taxon>Eukaryota</taxon>
        <taxon>Fungi</taxon>
        <taxon>Dikarya</taxon>
        <taxon>Ascomycota</taxon>
        <taxon>Taphrinomycotina</taxon>
        <taxon>Neolectales</taxon>
        <taxon>Neolectaceae</taxon>
        <taxon>Neolecta</taxon>
    </lineage>
</organism>
<comment type="caution">
    <text evidence="9">The sequence shown here is derived from an EMBL/GenBank/DDBJ whole genome shotgun (WGS) entry which is preliminary data.</text>
</comment>
<dbReference type="InterPro" id="IPR011701">
    <property type="entry name" value="MFS"/>
</dbReference>
<dbReference type="GO" id="GO:0016020">
    <property type="term" value="C:membrane"/>
    <property type="evidence" value="ECO:0007669"/>
    <property type="project" value="UniProtKB-SubCell"/>
</dbReference>
<feature type="transmembrane region" description="Helical" evidence="7">
    <location>
        <begin position="152"/>
        <end position="172"/>
    </location>
</feature>
<keyword evidence="4 7" id="KW-1133">Transmembrane helix</keyword>
<evidence type="ECO:0000256" key="7">
    <source>
        <dbReference type="SAM" id="Phobius"/>
    </source>
</evidence>
<sequence>MGLVHNFAGLVTARVFLGLAEAGLFPGVTYYISLWYRRSEIAVRIAVFFSAATVAGAFGGLLAFGITKMDGVGGKAGWAWIFILEGLLTVVVAIVAYFVINDFPETAHFLSIKERKEVSRRLKEDSSDLASRFDWKFFWQAAWDWKIHMQCIIYWGCLTSVYAFSLFLPTIIKNMGYTSTRAQLMSVPPYVLGCCFTVIAGLLSDRYKLRGPFAIVFLVIGIVGYSCLYGLSSATAQYTAIMVAACGIFPTIPLVITWNSNNIGGSVKRGVGMAMQIGFGNLGGAVASYM</sequence>
<dbReference type="EMBL" id="LXFE01000186">
    <property type="protein sequence ID" value="OLL26424.1"/>
    <property type="molecule type" value="Genomic_DNA"/>
</dbReference>
<feature type="domain" description="Major facilitator superfamily (MFS) profile" evidence="8">
    <location>
        <begin position="1"/>
        <end position="290"/>
    </location>
</feature>
<proteinExistence type="inferred from homology"/>
<dbReference type="PANTHER" id="PTHR43791">
    <property type="entry name" value="PERMEASE-RELATED"/>
    <property type="match status" value="1"/>
</dbReference>
<keyword evidence="3 7" id="KW-0812">Transmembrane</keyword>
<evidence type="ECO:0000313" key="9">
    <source>
        <dbReference type="EMBL" id="OLL26424.1"/>
    </source>
</evidence>
<keyword evidence="5 7" id="KW-0472">Membrane</keyword>
<dbReference type="Pfam" id="PF07690">
    <property type="entry name" value="MFS_1"/>
    <property type="match status" value="1"/>
</dbReference>
<reference evidence="9 10" key="1">
    <citation type="submission" date="2016-04" db="EMBL/GenBank/DDBJ databases">
        <title>Evolutionary innovation and constraint leading to complex multicellularity in the Ascomycota.</title>
        <authorList>
            <person name="Cisse O."/>
            <person name="Nguyen A."/>
            <person name="Hewitt D.A."/>
            <person name="Jedd G."/>
            <person name="Stajich J.E."/>
        </authorList>
    </citation>
    <scope>NUCLEOTIDE SEQUENCE [LARGE SCALE GENOMIC DNA]</scope>
    <source>
        <strain evidence="9 10">DAH-3</strain>
    </source>
</reference>
<name>A0A1U7LUV3_NEOID</name>
<accession>A0A1U7LUV3</accession>
<dbReference type="InterPro" id="IPR020846">
    <property type="entry name" value="MFS_dom"/>
</dbReference>
<dbReference type="PANTHER" id="PTHR43791:SF19">
    <property type="entry name" value="TRANSPORTER, PUTATIVE (AFU_ORTHOLOGUE AFUA_1G01812)-RELATED"/>
    <property type="match status" value="1"/>
</dbReference>
<dbReference type="FunFam" id="1.20.1250.20:FF:000013">
    <property type="entry name" value="MFS general substrate transporter"/>
    <property type="match status" value="1"/>
</dbReference>
<dbReference type="PROSITE" id="PS50850">
    <property type="entry name" value="MFS"/>
    <property type="match status" value="1"/>
</dbReference>
<dbReference type="InterPro" id="IPR036259">
    <property type="entry name" value="MFS_trans_sf"/>
</dbReference>